<evidence type="ECO:0000313" key="5">
    <source>
        <dbReference type="Proteomes" id="UP000282002"/>
    </source>
</evidence>
<reference evidence="4 5" key="1">
    <citation type="submission" date="2018-12" db="EMBL/GenBank/DDBJ databases">
        <title>Complete genome sequencing of Tabrizicola sp. K13M18.</title>
        <authorList>
            <person name="Bae J.-W."/>
        </authorList>
    </citation>
    <scope>NUCLEOTIDE SEQUENCE [LARGE SCALE GENOMIC DNA]</scope>
    <source>
        <strain evidence="4 5">K13M18</strain>
    </source>
</reference>
<dbReference type="Gene3D" id="3.40.50.2300">
    <property type="match status" value="1"/>
</dbReference>
<dbReference type="OrthoDB" id="7326651at2"/>
<feature type="modified residue" description="4-aspartylphosphate" evidence="2">
    <location>
        <position position="54"/>
    </location>
</feature>
<dbReference type="PANTHER" id="PTHR44591:SF3">
    <property type="entry name" value="RESPONSE REGULATORY DOMAIN-CONTAINING PROTEIN"/>
    <property type="match status" value="1"/>
</dbReference>
<evidence type="ECO:0000256" key="1">
    <source>
        <dbReference type="ARBA" id="ARBA00022553"/>
    </source>
</evidence>
<dbReference type="PROSITE" id="PS50110">
    <property type="entry name" value="RESPONSE_REGULATORY"/>
    <property type="match status" value="1"/>
</dbReference>
<keyword evidence="5" id="KW-1185">Reference proteome</keyword>
<dbReference type="InterPro" id="IPR001789">
    <property type="entry name" value="Sig_transdc_resp-reg_receiver"/>
</dbReference>
<proteinExistence type="predicted"/>
<keyword evidence="1 2" id="KW-0597">Phosphoprotein</keyword>
<sequence>MKILAVDDDSFILELIPMIIAQAGVHDVTLALSGEEALGIIAAETVPFDCFLFDIQMTGIDGIELCRRVRNLQDYRQTPIIMLTAMTERHFIDKAFAASATDFATKPFDVTDLLARIAKADLMARSDRQAADQAPNGDADPSVDAMARTEDHIVPLWVDGLDNIISLVALGNYLTVLSSNGQHSTRVFAVDANAVTGQDALAGGPEYTELLTQVARAIDATLGPHGYLMACARPGEFLCVSNSTALPEPEVIESEIQALLDEKILTFDDGDLMDVVIAVGDSILPGLVKAKDVDALFNRVIGRAKARAQAQDDSLKQPNIRPLPTFG</sequence>
<dbReference type="KEGG" id="taw:EI545_19265"/>
<feature type="domain" description="Response regulatory" evidence="3">
    <location>
        <begin position="2"/>
        <end position="121"/>
    </location>
</feature>
<dbReference type="GO" id="GO:0000160">
    <property type="term" value="P:phosphorelay signal transduction system"/>
    <property type="evidence" value="ECO:0007669"/>
    <property type="project" value="InterPro"/>
</dbReference>
<protein>
    <submittedName>
        <fullName evidence="4">Response regulator</fullName>
    </submittedName>
</protein>
<dbReference type="AlphaFoldDB" id="A0A3S8UAK9"/>
<dbReference type="SUPFAM" id="SSF52172">
    <property type="entry name" value="CheY-like"/>
    <property type="match status" value="1"/>
</dbReference>
<dbReference type="InterPro" id="IPR011006">
    <property type="entry name" value="CheY-like_superfamily"/>
</dbReference>
<organism evidence="4 5">
    <name type="scientific">Tabrizicola piscis</name>
    <dbReference type="NCBI Taxonomy" id="2494374"/>
    <lineage>
        <taxon>Bacteria</taxon>
        <taxon>Pseudomonadati</taxon>
        <taxon>Pseudomonadota</taxon>
        <taxon>Alphaproteobacteria</taxon>
        <taxon>Rhodobacterales</taxon>
        <taxon>Paracoccaceae</taxon>
        <taxon>Tabrizicola</taxon>
    </lineage>
</organism>
<gene>
    <name evidence="4" type="ORF">EI545_19265</name>
</gene>
<dbReference type="RefSeq" id="WP_125326984.1">
    <property type="nucleotide sequence ID" value="NZ_CP034328.1"/>
</dbReference>
<name>A0A3S8UAK9_9RHOB</name>
<evidence type="ECO:0000256" key="2">
    <source>
        <dbReference type="PROSITE-ProRule" id="PRU00169"/>
    </source>
</evidence>
<dbReference type="EMBL" id="CP034328">
    <property type="protein sequence ID" value="AZL60772.1"/>
    <property type="molecule type" value="Genomic_DNA"/>
</dbReference>
<evidence type="ECO:0000313" key="4">
    <source>
        <dbReference type="EMBL" id="AZL60772.1"/>
    </source>
</evidence>
<accession>A0A3S8UAK9</accession>
<dbReference type="Proteomes" id="UP000282002">
    <property type="component" value="Chromosome"/>
</dbReference>
<dbReference type="PANTHER" id="PTHR44591">
    <property type="entry name" value="STRESS RESPONSE REGULATOR PROTEIN 1"/>
    <property type="match status" value="1"/>
</dbReference>
<dbReference type="InterPro" id="IPR050595">
    <property type="entry name" value="Bact_response_regulator"/>
</dbReference>
<dbReference type="Pfam" id="PF00072">
    <property type="entry name" value="Response_reg"/>
    <property type="match status" value="1"/>
</dbReference>
<evidence type="ECO:0000259" key="3">
    <source>
        <dbReference type="PROSITE" id="PS50110"/>
    </source>
</evidence>
<dbReference type="SMART" id="SM00448">
    <property type="entry name" value="REC"/>
    <property type="match status" value="1"/>
</dbReference>